<evidence type="ECO:0000313" key="5">
    <source>
        <dbReference type="Proteomes" id="UP001165120"/>
    </source>
</evidence>
<evidence type="ECO:0000256" key="1">
    <source>
        <dbReference type="SAM" id="Coils"/>
    </source>
</evidence>
<reference evidence="4" key="1">
    <citation type="submission" date="2023-04" db="EMBL/GenBank/DDBJ databases">
        <title>Candida boidinii NBRC 10035.</title>
        <authorList>
            <person name="Ichikawa N."/>
            <person name="Sato H."/>
            <person name="Tonouchi N."/>
        </authorList>
    </citation>
    <scope>NUCLEOTIDE SEQUENCE</scope>
    <source>
        <strain evidence="4">NBRC 10035</strain>
    </source>
</reference>
<organism evidence="4 5">
    <name type="scientific">Candida boidinii</name>
    <name type="common">Yeast</name>
    <dbReference type="NCBI Taxonomy" id="5477"/>
    <lineage>
        <taxon>Eukaryota</taxon>
        <taxon>Fungi</taxon>
        <taxon>Dikarya</taxon>
        <taxon>Ascomycota</taxon>
        <taxon>Saccharomycotina</taxon>
        <taxon>Pichiomycetes</taxon>
        <taxon>Pichiales</taxon>
        <taxon>Pichiaceae</taxon>
        <taxon>Ogataea</taxon>
        <taxon>Ogataea/Candida clade</taxon>
    </lineage>
</organism>
<dbReference type="AlphaFoldDB" id="A0A9W6WH80"/>
<dbReference type="Gene3D" id="2.30.30.190">
    <property type="entry name" value="CAP Gly-rich-like domain"/>
    <property type="match status" value="1"/>
</dbReference>
<dbReference type="SMART" id="SM01052">
    <property type="entry name" value="CAP_GLY"/>
    <property type="match status" value="1"/>
</dbReference>
<evidence type="ECO:0000313" key="4">
    <source>
        <dbReference type="EMBL" id="GME72574.1"/>
    </source>
</evidence>
<proteinExistence type="predicted"/>
<dbReference type="InterPro" id="IPR000938">
    <property type="entry name" value="CAP-Gly_domain"/>
</dbReference>
<feature type="compositionally biased region" description="Low complexity" evidence="2">
    <location>
        <begin position="81"/>
        <end position="96"/>
    </location>
</feature>
<feature type="region of interest" description="Disordered" evidence="2">
    <location>
        <begin position="81"/>
        <end position="101"/>
    </location>
</feature>
<evidence type="ECO:0000259" key="3">
    <source>
        <dbReference type="PROSITE" id="PS50245"/>
    </source>
</evidence>
<dbReference type="SUPFAM" id="SSF74924">
    <property type="entry name" value="Cap-Gly domain"/>
    <property type="match status" value="1"/>
</dbReference>
<name>A0A9W6WH80_CANBO</name>
<evidence type="ECO:0000256" key="2">
    <source>
        <dbReference type="SAM" id="MobiDB-lite"/>
    </source>
</evidence>
<dbReference type="InterPro" id="IPR036859">
    <property type="entry name" value="CAP-Gly_dom_sf"/>
</dbReference>
<dbReference type="EMBL" id="BSXN01001311">
    <property type="protein sequence ID" value="GME72574.1"/>
    <property type="molecule type" value="Genomic_DNA"/>
</dbReference>
<keyword evidence="5" id="KW-1185">Reference proteome</keyword>
<dbReference type="Proteomes" id="UP001165120">
    <property type="component" value="Unassembled WGS sequence"/>
</dbReference>
<dbReference type="PANTHER" id="PTHR18916">
    <property type="entry name" value="DYNACTIN 1-RELATED MICROTUBULE-BINDING"/>
    <property type="match status" value="1"/>
</dbReference>
<keyword evidence="1" id="KW-0175">Coiled coil</keyword>
<dbReference type="PROSITE" id="PS50245">
    <property type="entry name" value="CAP_GLY_2"/>
    <property type="match status" value="1"/>
</dbReference>
<gene>
    <name evidence="4" type="ORF">Cboi02_000366700</name>
</gene>
<dbReference type="Pfam" id="PF01302">
    <property type="entry name" value="CAP_GLY"/>
    <property type="match status" value="1"/>
</dbReference>
<feature type="domain" description="CAP-Gly" evidence="3">
    <location>
        <begin position="24"/>
        <end position="66"/>
    </location>
</feature>
<feature type="coiled-coil region" evidence="1">
    <location>
        <begin position="235"/>
        <end position="380"/>
    </location>
</feature>
<protein>
    <submittedName>
        <fullName evidence="4">Unnamed protein product</fullName>
    </submittedName>
</protein>
<comment type="caution">
    <text evidence="4">The sequence shown here is derived from an EMBL/GenBank/DDBJ whole genome shotgun (WGS) entry which is preliminary data.</text>
</comment>
<feature type="coiled-coil region" evidence="1">
    <location>
        <begin position="760"/>
        <end position="846"/>
    </location>
</feature>
<accession>A0A9W6WH80</accession>
<sequence length="977" mass="114244">MVQFNIGDRVKLKNNNSGIIRFIGTTSFQAGEWIGIELDVAAGKNDGSINSVRYFQCEDNFGIFARPTMVSLLDDNNLISPSSSSLSNSRPHSSLSTTNSHNDEKTFKLEIIVQRLEFKLKNLRKELMESKQKIEELTELNDNLANSNYILHENIEHETIEKEVTMEEKHNLSIELNRVTEEYQNMKTEFEKLREELKLHQDIEDEIIIEAISQDKDSSLVKKIKLTELALIKLKESSSEREKELVNKLQILENDNTNLKNFEKNCLNYEKKLDELKETNENLKEKLNSLSDSESLIENLTDKNTELLNKISELENSVKELEQLHELDQDLERNFNELQTEFEADINNLKIELDEKRSKIEELMRLNQYLEQTIIKLNTNDKLKDKDLKSTESNSVAIDKHTDKDDRIKNLNEQIEFQKLINRTYESVTKDYLKIFGEFFSYDDDDDSNEESKPKLIQLLSVIVTIKYLSLEFSDFFKKKYEKASLSITSSTFNDCEMYLDNYFALINVSTYMKHYSKLLPYFKLNKSSCTEFIKSGEEFINKFELIFSNDNFKAIEKNLSHKNLFLIDEISDFFNHEESFLNFELEASIKLTHLKLLLDLYLKGVNLINNSEIFNRTFIENIETLKSKVTNVSEIIKTRMVMIDNGDDNNSQYEIPEKIYHIVSFDKLSECAKELNFHIYKLVNYPGSHDTEELTQFIDNCVFGSDFDNQLLAFDNLYESIDKMSIIKTVNSAADMKYIWKVSSGSGNNNNTIKSIVENEDINESFKKLTEDLKSKDEENEELKLKLSILHAKIEKNKKDKETINEITENLNKLTTENTIFKNRVNRLRKEITEKDKDLSILKNSNRIFGGNFANLFEEKQFFDKADLISQVGYLSQAIAKYEMKTDKLYGQDYSWLCDSQSETNDKKINSVKFSNDLKRVSSDLINMSENFKVVPIRTNYKWKPKKEVLQYYVGSMKEKYSSYKNSKNEFLEFKY</sequence>
<feature type="coiled-coil region" evidence="1">
    <location>
        <begin position="113"/>
        <end position="203"/>
    </location>
</feature>